<dbReference type="KEGG" id="pry:Prubr_53340"/>
<keyword evidence="3" id="KW-1185">Reference proteome</keyword>
<dbReference type="EMBL" id="AP023359">
    <property type="protein sequence ID" value="BCJ68313.1"/>
    <property type="molecule type" value="Genomic_DNA"/>
</dbReference>
<organism evidence="2 3">
    <name type="scientific">Polymorphospora rubra</name>
    <dbReference type="NCBI Taxonomy" id="338584"/>
    <lineage>
        <taxon>Bacteria</taxon>
        <taxon>Bacillati</taxon>
        <taxon>Actinomycetota</taxon>
        <taxon>Actinomycetes</taxon>
        <taxon>Micromonosporales</taxon>
        <taxon>Micromonosporaceae</taxon>
        <taxon>Polymorphospora</taxon>
    </lineage>
</organism>
<evidence type="ECO:0000313" key="3">
    <source>
        <dbReference type="Proteomes" id="UP000680866"/>
    </source>
</evidence>
<dbReference type="RefSeq" id="WP_212817579.1">
    <property type="nucleotide sequence ID" value="NZ_AP023359.1"/>
</dbReference>
<gene>
    <name evidence="2" type="ORF">Prubr_53340</name>
</gene>
<accession>A0A810N9R5</accession>
<dbReference type="Proteomes" id="UP000680866">
    <property type="component" value="Chromosome"/>
</dbReference>
<sequence>MIRSVKALLLGLLLAVATTFVATPAYAADYDLRFVVNDPCHSLSSFRSVHIAIGNAGSGNFVGTSGTIRVRGISSGGDRRQVSVQTNCSRPGSSKTGTWCRWFYGDANWTLHIHMNASWNWC</sequence>
<proteinExistence type="predicted"/>
<protein>
    <submittedName>
        <fullName evidence="2">Uncharacterized protein</fullName>
    </submittedName>
</protein>
<name>A0A810N9R5_9ACTN</name>
<feature type="chain" id="PRO_5032658669" evidence="1">
    <location>
        <begin position="28"/>
        <end position="122"/>
    </location>
</feature>
<evidence type="ECO:0000256" key="1">
    <source>
        <dbReference type="SAM" id="SignalP"/>
    </source>
</evidence>
<dbReference type="AlphaFoldDB" id="A0A810N9R5"/>
<feature type="signal peptide" evidence="1">
    <location>
        <begin position="1"/>
        <end position="27"/>
    </location>
</feature>
<reference evidence="2" key="1">
    <citation type="submission" date="2020-08" db="EMBL/GenBank/DDBJ databases">
        <title>Whole genome shotgun sequence of Polymorphospora rubra NBRC 101157.</title>
        <authorList>
            <person name="Komaki H."/>
            <person name="Tamura T."/>
        </authorList>
    </citation>
    <scope>NUCLEOTIDE SEQUENCE</scope>
    <source>
        <strain evidence="2">NBRC 101157</strain>
    </source>
</reference>
<keyword evidence="1" id="KW-0732">Signal</keyword>
<evidence type="ECO:0000313" key="2">
    <source>
        <dbReference type="EMBL" id="BCJ68313.1"/>
    </source>
</evidence>